<name>A0AB37UPR8_9CYAN</name>
<dbReference type="EMBL" id="RSCK01000007">
    <property type="protein sequence ID" value="RUT13435.1"/>
    <property type="molecule type" value="Genomic_DNA"/>
</dbReference>
<accession>A0AB37UPR8</accession>
<protein>
    <submittedName>
        <fullName evidence="1">Uncharacterized protein</fullName>
    </submittedName>
</protein>
<evidence type="ECO:0000313" key="1">
    <source>
        <dbReference type="EMBL" id="RUT13435.1"/>
    </source>
</evidence>
<evidence type="ECO:0000313" key="2">
    <source>
        <dbReference type="Proteomes" id="UP000282574"/>
    </source>
</evidence>
<sequence>MARRQFHSSELIGIKLINREDVFIYSFPIVLVNFKRSAKIHLTTRNTSITCIESFRAAEVESQILFFSIYEIDKVATSFYLKVDS</sequence>
<keyword evidence="2" id="KW-1185">Reference proteome</keyword>
<organism evidence="1 2">
    <name type="scientific">Chroococcidiopsis cubana SAG 39.79</name>
    <dbReference type="NCBI Taxonomy" id="388085"/>
    <lineage>
        <taxon>Bacteria</taxon>
        <taxon>Bacillati</taxon>
        <taxon>Cyanobacteriota</taxon>
        <taxon>Cyanophyceae</taxon>
        <taxon>Chroococcidiopsidales</taxon>
        <taxon>Chroococcidiopsidaceae</taxon>
        <taxon>Chroococcidiopsis</taxon>
    </lineage>
</organism>
<reference evidence="1 2" key="1">
    <citation type="journal article" date="2019" name="Genome Biol. Evol.">
        <title>Day and night: Metabolic profiles and evolutionary relationships of six axenic non-marine cyanobacteria.</title>
        <authorList>
            <person name="Will S.E."/>
            <person name="Henke P."/>
            <person name="Boedeker C."/>
            <person name="Huang S."/>
            <person name="Brinkmann H."/>
            <person name="Rohde M."/>
            <person name="Jarek M."/>
            <person name="Friedl T."/>
            <person name="Seufert S."/>
            <person name="Schumacher M."/>
            <person name="Overmann J."/>
            <person name="Neumann-Schaal M."/>
            <person name="Petersen J."/>
        </authorList>
    </citation>
    <scope>NUCLEOTIDE SEQUENCE [LARGE SCALE GENOMIC DNA]</scope>
    <source>
        <strain evidence="1 2">SAG 39.79</strain>
    </source>
</reference>
<proteinExistence type="predicted"/>
<dbReference type="Proteomes" id="UP000282574">
    <property type="component" value="Unassembled WGS sequence"/>
</dbReference>
<dbReference type="AlphaFoldDB" id="A0AB37UPR8"/>
<dbReference type="RefSeq" id="WP_106166526.1">
    <property type="nucleotide sequence ID" value="NZ_JAVKZF010000003.1"/>
</dbReference>
<comment type="caution">
    <text evidence="1">The sequence shown here is derived from an EMBL/GenBank/DDBJ whole genome shotgun (WGS) entry which is preliminary data.</text>
</comment>
<gene>
    <name evidence="1" type="ORF">DSM107010_13900</name>
</gene>